<gene>
    <name evidence="1" type="ORF">TNIN_57311</name>
</gene>
<evidence type="ECO:0000313" key="1">
    <source>
        <dbReference type="EMBL" id="GFY44191.1"/>
    </source>
</evidence>
<reference evidence="1" key="1">
    <citation type="submission" date="2020-08" db="EMBL/GenBank/DDBJ databases">
        <title>Multicomponent nature underlies the extraordinary mechanical properties of spider dragline silk.</title>
        <authorList>
            <person name="Kono N."/>
            <person name="Nakamura H."/>
            <person name="Mori M."/>
            <person name="Yoshida Y."/>
            <person name="Ohtoshi R."/>
            <person name="Malay A.D."/>
            <person name="Moran D.A.P."/>
            <person name="Tomita M."/>
            <person name="Numata K."/>
            <person name="Arakawa K."/>
        </authorList>
    </citation>
    <scope>NUCLEOTIDE SEQUENCE</scope>
</reference>
<comment type="caution">
    <text evidence="1">The sequence shown here is derived from an EMBL/GenBank/DDBJ whole genome shotgun (WGS) entry which is preliminary data.</text>
</comment>
<organism evidence="1 2">
    <name type="scientific">Trichonephila inaurata madagascariensis</name>
    <dbReference type="NCBI Taxonomy" id="2747483"/>
    <lineage>
        <taxon>Eukaryota</taxon>
        <taxon>Metazoa</taxon>
        <taxon>Ecdysozoa</taxon>
        <taxon>Arthropoda</taxon>
        <taxon>Chelicerata</taxon>
        <taxon>Arachnida</taxon>
        <taxon>Araneae</taxon>
        <taxon>Araneomorphae</taxon>
        <taxon>Entelegynae</taxon>
        <taxon>Araneoidea</taxon>
        <taxon>Nephilidae</taxon>
        <taxon>Trichonephila</taxon>
        <taxon>Trichonephila inaurata</taxon>
    </lineage>
</organism>
<accession>A0A8X7BTE3</accession>
<proteinExistence type="predicted"/>
<evidence type="ECO:0000313" key="2">
    <source>
        <dbReference type="Proteomes" id="UP000886998"/>
    </source>
</evidence>
<keyword evidence="2" id="KW-1185">Reference proteome</keyword>
<sequence length="84" mass="9529">MSAFTESFVFAITDGIPKFDIGPGNSKQTHGTMLSVHSLYLIGRIKLKRRILELSITVADDKPIYHSPRRLPFTERDIVDKANR</sequence>
<dbReference type="EMBL" id="BMAV01004097">
    <property type="protein sequence ID" value="GFY44191.1"/>
    <property type="molecule type" value="Genomic_DNA"/>
</dbReference>
<dbReference type="Proteomes" id="UP000886998">
    <property type="component" value="Unassembled WGS sequence"/>
</dbReference>
<name>A0A8X7BTE3_9ARAC</name>
<dbReference type="AlphaFoldDB" id="A0A8X7BTE3"/>
<protein>
    <submittedName>
        <fullName evidence="1">Uncharacterized protein</fullName>
    </submittedName>
</protein>